<dbReference type="Proteomes" id="UP001495910">
    <property type="component" value="Unassembled WGS sequence"/>
</dbReference>
<name>A0ABU9Q2U5_9BURK</name>
<evidence type="ECO:0008006" key="3">
    <source>
        <dbReference type="Google" id="ProtNLM"/>
    </source>
</evidence>
<evidence type="ECO:0000313" key="2">
    <source>
        <dbReference type="Proteomes" id="UP001495910"/>
    </source>
</evidence>
<keyword evidence="2" id="KW-1185">Reference proteome</keyword>
<dbReference type="EMBL" id="JBANDC010000027">
    <property type="protein sequence ID" value="MEM4990586.1"/>
    <property type="molecule type" value="Genomic_DNA"/>
</dbReference>
<sequence>MVQRRFFPDQSLSPGTELKPEDLSLRSAYVAAVHDHADAPGRLEIVVEGQIRQVVYHGAHIPEDLFKVHHEEYPASGMIIKMLQGPADGGEIEETSRYSAQGELLEIIREYHKNSVITLVEYRDGEGKLFRKDVFEYKNGQLLQVQVLDADGKLLHVQVY</sequence>
<proteinExistence type="predicted"/>
<dbReference type="RefSeq" id="WP_342831598.1">
    <property type="nucleotide sequence ID" value="NZ_JBANDC010000027.1"/>
</dbReference>
<reference evidence="1 2" key="1">
    <citation type="submission" date="2024-02" db="EMBL/GenBank/DDBJ databases">
        <title>Draft genome sequence of Collimonas sp. strain H4R21, an effective mineral-weathering bacterial strain isolated from the beech rhizosphere.</title>
        <authorList>
            <person name="Morin E."/>
            <person name="Uroz S."/>
            <person name="Leveau J.H.J."/>
            <person name="Kumar R."/>
            <person name="Rey M.W."/>
            <person name="Pham J."/>
        </authorList>
    </citation>
    <scope>NUCLEOTIDE SEQUENCE [LARGE SCALE GENOMIC DNA]</scope>
    <source>
        <strain evidence="1 2">H4R21</strain>
    </source>
</reference>
<protein>
    <recommendedName>
        <fullName evidence="3">Nuclear transport factor 2 family protein</fullName>
    </recommendedName>
</protein>
<comment type="caution">
    <text evidence="1">The sequence shown here is derived from an EMBL/GenBank/DDBJ whole genome shotgun (WGS) entry which is preliminary data.</text>
</comment>
<organism evidence="1 2">
    <name type="scientific">Collimonas rhizosphaerae</name>
    <dbReference type="NCBI Taxonomy" id="3126357"/>
    <lineage>
        <taxon>Bacteria</taxon>
        <taxon>Pseudomonadati</taxon>
        <taxon>Pseudomonadota</taxon>
        <taxon>Betaproteobacteria</taxon>
        <taxon>Burkholderiales</taxon>
        <taxon>Oxalobacteraceae</taxon>
        <taxon>Collimonas</taxon>
    </lineage>
</organism>
<gene>
    <name evidence="1" type="ORF">V8G57_24575</name>
</gene>
<evidence type="ECO:0000313" key="1">
    <source>
        <dbReference type="EMBL" id="MEM4990586.1"/>
    </source>
</evidence>
<accession>A0ABU9Q2U5</accession>